<comment type="caution">
    <text evidence="1">The sequence shown here is derived from an EMBL/GenBank/DDBJ whole genome shotgun (WGS) entry which is preliminary data.</text>
</comment>
<proteinExistence type="predicted"/>
<sequence>MPQESFLGLWSVELCEEDPGSSSYEPNDSVLSLCPSCDEHRLGLKPLVIGHDSEAVTGFCAHVVRSMWKRPVTNAKPLLEAYGSKNMTLLIQDTQ</sequence>
<dbReference type="Proteomes" id="UP000784294">
    <property type="component" value="Unassembled WGS sequence"/>
</dbReference>
<reference evidence="1" key="1">
    <citation type="submission" date="2018-11" db="EMBL/GenBank/DDBJ databases">
        <authorList>
            <consortium name="Pathogen Informatics"/>
        </authorList>
    </citation>
    <scope>NUCLEOTIDE SEQUENCE</scope>
</reference>
<name>A0A3S5ALT6_9PLAT</name>
<keyword evidence="2" id="KW-1185">Reference proteome</keyword>
<organism evidence="1 2">
    <name type="scientific">Protopolystoma xenopodis</name>
    <dbReference type="NCBI Taxonomy" id="117903"/>
    <lineage>
        <taxon>Eukaryota</taxon>
        <taxon>Metazoa</taxon>
        <taxon>Spiralia</taxon>
        <taxon>Lophotrochozoa</taxon>
        <taxon>Platyhelminthes</taxon>
        <taxon>Monogenea</taxon>
        <taxon>Polyopisthocotylea</taxon>
        <taxon>Polystomatidea</taxon>
        <taxon>Polystomatidae</taxon>
        <taxon>Protopolystoma</taxon>
    </lineage>
</organism>
<evidence type="ECO:0000313" key="2">
    <source>
        <dbReference type="Proteomes" id="UP000784294"/>
    </source>
</evidence>
<dbReference type="EMBL" id="CAAALY010061283">
    <property type="protein sequence ID" value="VEL23315.1"/>
    <property type="molecule type" value="Genomic_DNA"/>
</dbReference>
<protein>
    <submittedName>
        <fullName evidence="1">Uncharacterized protein</fullName>
    </submittedName>
</protein>
<gene>
    <name evidence="1" type="ORF">PXEA_LOCUS16755</name>
</gene>
<evidence type="ECO:0000313" key="1">
    <source>
        <dbReference type="EMBL" id="VEL23315.1"/>
    </source>
</evidence>
<accession>A0A3S5ALT6</accession>
<dbReference type="AlphaFoldDB" id="A0A3S5ALT6"/>